<dbReference type="PANTHER" id="PTHR30154:SF54">
    <property type="entry name" value="POSSIBLE TRANSCRIPTIONAL REGULATORY PROTEIN (PROBABLY LRP_ASNC-FAMILY)"/>
    <property type="match status" value="1"/>
</dbReference>
<dbReference type="InterPro" id="IPR019888">
    <property type="entry name" value="Tscrpt_reg_AsnC-like"/>
</dbReference>
<dbReference type="Pfam" id="PF13412">
    <property type="entry name" value="HTH_24"/>
    <property type="match status" value="1"/>
</dbReference>
<dbReference type="Gene3D" id="3.30.70.920">
    <property type="match status" value="1"/>
</dbReference>
<keyword evidence="2" id="KW-0238">DNA-binding</keyword>
<organism evidence="6 7">
    <name type="scientific">Amnibacterium soli</name>
    <dbReference type="NCBI Taxonomy" id="1282736"/>
    <lineage>
        <taxon>Bacteria</taxon>
        <taxon>Bacillati</taxon>
        <taxon>Actinomycetota</taxon>
        <taxon>Actinomycetes</taxon>
        <taxon>Micrococcales</taxon>
        <taxon>Microbacteriaceae</taxon>
        <taxon>Amnibacterium</taxon>
    </lineage>
</organism>
<evidence type="ECO:0000256" key="3">
    <source>
        <dbReference type="ARBA" id="ARBA00023163"/>
    </source>
</evidence>
<protein>
    <submittedName>
        <fullName evidence="6">Lrp/AsnC family transcriptional regulator</fullName>
    </submittedName>
</protein>
<dbReference type="InterPro" id="IPR036388">
    <property type="entry name" value="WH-like_DNA-bd_sf"/>
</dbReference>
<dbReference type="PROSITE" id="PS50956">
    <property type="entry name" value="HTH_ASNC_2"/>
    <property type="match status" value="1"/>
</dbReference>
<dbReference type="Pfam" id="PF01037">
    <property type="entry name" value="AsnC_trans_reg"/>
    <property type="match status" value="1"/>
</dbReference>
<dbReference type="PRINTS" id="PR00033">
    <property type="entry name" value="HTHASNC"/>
</dbReference>
<evidence type="ECO:0000256" key="1">
    <source>
        <dbReference type="ARBA" id="ARBA00023015"/>
    </source>
</evidence>
<comment type="caution">
    <text evidence="6">The sequence shown here is derived from an EMBL/GenBank/DDBJ whole genome shotgun (WGS) entry which is preliminary data.</text>
</comment>
<evidence type="ECO:0000313" key="6">
    <source>
        <dbReference type="EMBL" id="GAA4757186.1"/>
    </source>
</evidence>
<reference evidence="7" key="1">
    <citation type="journal article" date="2019" name="Int. J. Syst. Evol. Microbiol.">
        <title>The Global Catalogue of Microorganisms (GCM) 10K type strain sequencing project: providing services to taxonomists for standard genome sequencing and annotation.</title>
        <authorList>
            <consortium name="The Broad Institute Genomics Platform"/>
            <consortium name="The Broad Institute Genome Sequencing Center for Infectious Disease"/>
            <person name="Wu L."/>
            <person name="Ma J."/>
        </authorList>
    </citation>
    <scope>NUCLEOTIDE SEQUENCE [LARGE SCALE GENOMIC DNA]</scope>
    <source>
        <strain evidence="7">JCM 19015</strain>
    </source>
</reference>
<name>A0ABP8ZHU8_9MICO</name>
<keyword evidence="1" id="KW-0805">Transcription regulation</keyword>
<dbReference type="InterPro" id="IPR019887">
    <property type="entry name" value="Tscrpt_reg_AsnC/Lrp_C"/>
</dbReference>
<dbReference type="PANTHER" id="PTHR30154">
    <property type="entry name" value="LEUCINE-RESPONSIVE REGULATORY PROTEIN"/>
    <property type="match status" value="1"/>
</dbReference>
<dbReference type="Gene3D" id="1.10.10.10">
    <property type="entry name" value="Winged helix-like DNA-binding domain superfamily/Winged helix DNA-binding domain"/>
    <property type="match status" value="1"/>
</dbReference>
<proteinExistence type="predicted"/>
<keyword evidence="7" id="KW-1185">Reference proteome</keyword>
<evidence type="ECO:0000313" key="7">
    <source>
        <dbReference type="Proteomes" id="UP001500121"/>
    </source>
</evidence>
<evidence type="ECO:0000256" key="2">
    <source>
        <dbReference type="ARBA" id="ARBA00023125"/>
    </source>
</evidence>
<feature type="domain" description="HTH asnC-type" evidence="5">
    <location>
        <begin position="4"/>
        <end position="65"/>
    </location>
</feature>
<keyword evidence="3" id="KW-0804">Transcription</keyword>
<dbReference type="InterPro" id="IPR000485">
    <property type="entry name" value="AsnC-type_HTH_dom"/>
</dbReference>
<dbReference type="SUPFAM" id="SSF46785">
    <property type="entry name" value="Winged helix' DNA-binding domain"/>
    <property type="match status" value="1"/>
</dbReference>
<dbReference type="InterPro" id="IPR011008">
    <property type="entry name" value="Dimeric_a/b-barrel"/>
</dbReference>
<gene>
    <name evidence="6" type="ORF">GCM10025783_33230</name>
</gene>
<dbReference type="SUPFAM" id="SSF54909">
    <property type="entry name" value="Dimeric alpha+beta barrel"/>
    <property type="match status" value="1"/>
</dbReference>
<dbReference type="Proteomes" id="UP001500121">
    <property type="component" value="Unassembled WGS sequence"/>
</dbReference>
<evidence type="ECO:0000256" key="4">
    <source>
        <dbReference type="SAM" id="MobiDB-lite"/>
    </source>
</evidence>
<feature type="region of interest" description="Disordered" evidence="4">
    <location>
        <begin position="152"/>
        <end position="176"/>
    </location>
</feature>
<sequence length="176" mass="18874">MPSVDELDTAILAELQRDARQTNRAVAAAVGIAPTTALDRVRGLIRRGVIRGARLEVDLAAIGRGVQALIAVRIRPPSRANIDGFRTWAIELPEVVGVFVVAGAEDFLLHVAVADNEALYAFVIDRLTERPEVADVRTSVVYEHVRAAVVRPEPSGSAGDRPRRPTASSDGPIIGK</sequence>
<evidence type="ECO:0000259" key="5">
    <source>
        <dbReference type="PROSITE" id="PS50956"/>
    </source>
</evidence>
<dbReference type="SMART" id="SM00344">
    <property type="entry name" value="HTH_ASNC"/>
    <property type="match status" value="1"/>
</dbReference>
<accession>A0ABP8ZHU8</accession>
<dbReference type="InterPro" id="IPR036390">
    <property type="entry name" value="WH_DNA-bd_sf"/>
</dbReference>
<dbReference type="EMBL" id="BAABLP010000010">
    <property type="protein sequence ID" value="GAA4757186.1"/>
    <property type="molecule type" value="Genomic_DNA"/>
</dbReference>